<name>A0A6A6RUY4_9PLEO</name>
<feature type="region of interest" description="Disordered" evidence="3">
    <location>
        <begin position="233"/>
        <end position="351"/>
    </location>
</feature>
<dbReference type="PANTHER" id="PTHR46517">
    <property type="entry name" value="FRUCTOSE-2,6-BISPHOSPHATASE TIGAR"/>
    <property type="match status" value="1"/>
</dbReference>
<evidence type="ECO:0000256" key="3">
    <source>
        <dbReference type="SAM" id="MobiDB-lite"/>
    </source>
</evidence>
<dbReference type="GO" id="GO:0005829">
    <property type="term" value="C:cytosol"/>
    <property type="evidence" value="ECO:0007669"/>
    <property type="project" value="TreeGrafter"/>
</dbReference>
<evidence type="ECO:0000313" key="5">
    <source>
        <dbReference type="Proteomes" id="UP000799753"/>
    </source>
</evidence>
<feature type="binding site" evidence="2">
    <location>
        <position position="63"/>
    </location>
    <ligand>
        <name>substrate</name>
    </ligand>
</feature>
<dbReference type="PROSITE" id="PS00175">
    <property type="entry name" value="PG_MUTASE"/>
    <property type="match status" value="1"/>
</dbReference>
<dbReference type="InterPro" id="IPR013078">
    <property type="entry name" value="His_Pase_superF_clade-1"/>
</dbReference>
<evidence type="ECO:0000256" key="2">
    <source>
        <dbReference type="PIRSR" id="PIRSR613078-2"/>
    </source>
</evidence>
<gene>
    <name evidence="4" type="ORF">P280DRAFT_403404</name>
</gene>
<dbReference type="CDD" id="cd07067">
    <property type="entry name" value="HP_PGM_like"/>
    <property type="match status" value="1"/>
</dbReference>
<dbReference type="InterPro" id="IPR029033">
    <property type="entry name" value="His_PPase_superfam"/>
</dbReference>
<accession>A0A6A6RUY4</accession>
<dbReference type="Gene3D" id="3.40.50.1240">
    <property type="entry name" value="Phosphoglycerate mutase-like"/>
    <property type="match status" value="1"/>
</dbReference>
<organism evidence="4 5">
    <name type="scientific">Massarina eburnea CBS 473.64</name>
    <dbReference type="NCBI Taxonomy" id="1395130"/>
    <lineage>
        <taxon>Eukaryota</taxon>
        <taxon>Fungi</taxon>
        <taxon>Dikarya</taxon>
        <taxon>Ascomycota</taxon>
        <taxon>Pezizomycotina</taxon>
        <taxon>Dothideomycetes</taxon>
        <taxon>Pleosporomycetidae</taxon>
        <taxon>Pleosporales</taxon>
        <taxon>Massarineae</taxon>
        <taxon>Massarinaceae</taxon>
        <taxon>Massarina</taxon>
    </lineage>
</organism>
<dbReference type="AlphaFoldDB" id="A0A6A6RUY4"/>
<dbReference type="OrthoDB" id="354304at2759"/>
<keyword evidence="5" id="KW-1185">Reference proteome</keyword>
<feature type="compositionally biased region" description="Polar residues" evidence="3">
    <location>
        <begin position="294"/>
        <end position="311"/>
    </location>
</feature>
<keyword evidence="1" id="KW-0378">Hydrolase</keyword>
<dbReference type="InterPro" id="IPR051695">
    <property type="entry name" value="Phosphoglycerate_Mutase"/>
</dbReference>
<dbReference type="Pfam" id="PF00300">
    <property type="entry name" value="His_Phos_1"/>
    <property type="match status" value="1"/>
</dbReference>
<dbReference type="GO" id="GO:0004331">
    <property type="term" value="F:fructose-2,6-bisphosphate 2-phosphatase activity"/>
    <property type="evidence" value="ECO:0007669"/>
    <property type="project" value="TreeGrafter"/>
</dbReference>
<dbReference type="SUPFAM" id="SSF53254">
    <property type="entry name" value="Phosphoglycerate mutase-like"/>
    <property type="match status" value="1"/>
</dbReference>
<dbReference type="EMBL" id="MU006787">
    <property type="protein sequence ID" value="KAF2639120.1"/>
    <property type="molecule type" value="Genomic_DNA"/>
</dbReference>
<evidence type="ECO:0000256" key="1">
    <source>
        <dbReference type="ARBA" id="ARBA00022801"/>
    </source>
</evidence>
<dbReference type="InterPro" id="IPR001345">
    <property type="entry name" value="PG/BPGM_mutase_AS"/>
</dbReference>
<sequence length="351" mass="38180">MARQVKLFLIRHGETVDNVAQLYAGSRDSALTNHGHQQATRLGQHFKALGLSFTHIFSSHLQRAAKTAGLIRDAQATPASANGPAQSVPDIVQLPVIMEQGFGYYEGKKFNERPAESKLSGKELRRQSHKDEPGFVDVESRESMCQRADAFLDEHLMPLLSHSEEDSERVIAIVSHGIMLSVLWKRLLLRLPSKSVTLSPQLAATDHNSLEHLGGWSNTGYLELHLTREVAGDSVVPPTDTLPAPIPDPPAPNRGEAGLTEPAQPLEGSEDFPLDTTPPAPKNASADCEPSAVAPQSTSNKPAQGWTTVIRTINGKDHLKGLKRTGGGVGSSRHDASQKNIDSFFKRRKLE</sequence>
<dbReference type="PANTHER" id="PTHR46517:SF1">
    <property type="entry name" value="FRUCTOSE-2,6-BISPHOSPHATASE TIGAR"/>
    <property type="match status" value="1"/>
</dbReference>
<feature type="binding site" evidence="2">
    <location>
        <begin position="11"/>
        <end position="18"/>
    </location>
    <ligand>
        <name>substrate</name>
    </ligand>
</feature>
<dbReference type="GO" id="GO:0045820">
    <property type="term" value="P:negative regulation of glycolytic process"/>
    <property type="evidence" value="ECO:0007669"/>
    <property type="project" value="TreeGrafter"/>
</dbReference>
<protein>
    <submittedName>
        <fullName evidence="4">Phosphoglycerate mutase-like protein</fullName>
    </submittedName>
</protein>
<reference evidence="4" key="1">
    <citation type="journal article" date="2020" name="Stud. Mycol.">
        <title>101 Dothideomycetes genomes: a test case for predicting lifestyles and emergence of pathogens.</title>
        <authorList>
            <person name="Haridas S."/>
            <person name="Albert R."/>
            <person name="Binder M."/>
            <person name="Bloem J."/>
            <person name="Labutti K."/>
            <person name="Salamov A."/>
            <person name="Andreopoulos B."/>
            <person name="Baker S."/>
            <person name="Barry K."/>
            <person name="Bills G."/>
            <person name="Bluhm B."/>
            <person name="Cannon C."/>
            <person name="Castanera R."/>
            <person name="Culley D."/>
            <person name="Daum C."/>
            <person name="Ezra D."/>
            <person name="Gonzalez J."/>
            <person name="Henrissat B."/>
            <person name="Kuo A."/>
            <person name="Liang C."/>
            <person name="Lipzen A."/>
            <person name="Lutzoni F."/>
            <person name="Magnuson J."/>
            <person name="Mondo S."/>
            <person name="Nolan M."/>
            <person name="Ohm R."/>
            <person name="Pangilinan J."/>
            <person name="Park H.-J."/>
            <person name="Ramirez L."/>
            <person name="Alfaro M."/>
            <person name="Sun H."/>
            <person name="Tritt A."/>
            <person name="Yoshinaga Y."/>
            <person name="Zwiers L.-H."/>
            <person name="Turgeon B."/>
            <person name="Goodwin S."/>
            <person name="Spatafora J."/>
            <person name="Crous P."/>
            <person name="Grigoriev I."/>
        </authorList>
    </citation>
    <scope>NUCLEOTIDE SEQUENCE</scope>
    <source>
        <strain evidence="4">CBS 473.64</strain>
    </source>
</reference>
<proteinExistence type="predicted"/>
<dbReference type="SMART" id="SM00855">
    <property type="entry name" value="PGAM"/>
    <property type="match status" value="1"/>
</dbReference>
<dbReference type="Proteomes" id="UP000799753">
    <property type="component" value="Unassembled WGS sequence"/>
</dbReference>
<dbReference type="GO" id="GO:0043456">
    <property type="term" value="P:regulation of pentose-phosphate shunt"/>
    <property type="evidence" value="ECO:0007669"/>
    <property type="project" value="TreeGrafter"/>
</dbReference>
<evidence type="ECO:0000313" key="4">
    <source>
        <dbReference type="EMBL" id="KAF2639120.1"/>
    </source>
</evidence>